<evidence type="ECO:0000313" key="1">
    <source>
        <dbReference type="EMBL" id="CAJ1399495.1"/>
    </source>
</evidence>
<accession>A0AA36J6I1</accession>
<proteinExistence type="predicted"/>
<gene>
    <name evidence="1" type="ORF">EVOR1521_LOCUS23014</name>
</gene>
<dbReference type="AlphaFoldDB" id="A0AA36J6I1"/>
<comment type="caution">
    <text evidence="1">The sequence shown here is derived from an EMBL/GenBank/DDBJ whole genome shotgun (WGS) entry which is preliminary data.</text>
</comment>
<organism evidence="1 2">
    <name type="scientific">Effrenium voratum</name>
    <dbReference type="NCBI Taxonomy" id="2562239"/>
    <lineage>
        <taxon>Eukaryota</taxon>
        <taxon>Sar</taxon>
        <taxon>Alveolata</taxon>
        <taxon>Dinophyceae</taxon>
        <taxon>Suessiales</taxon>
        <taxon>Symbiodiniaceae</taxon>
        <taxon>Effrenium</taxon>
    </lineage>
</organism>
<dbReference type="EMBL" id="CAUJNA010003339">
    <property type="protein sequence ID" value="CAJ1399495.1"/>
    <property type="molecule type" value="Genomic_DNA"/>
</dbReference>
<sequence>MRGKLVFVCWQMFAPVKIDVELGWFLSAGGIAHKCHWQGRHSGTGGATSGCCGSKQWTAAQPAQACQGCAAGSVDVCSFWLVTGRSKSIDIHLLPGCNWAGSGLVPKGSRGIHDSQSALIASFGDRMQGYVISLPTLLRRTCACLQLPRYQPSHSFRGFSHFLLLALVA</sequence>
<evidence type="ECO:0000313" key="2">
    <source>
        <dbReference type="Proteomes" id="UP001178507"/>
    </source>
</evidence>
<reference evidence="1" key="1">
    <citation type="submission" date="2023-08" db="EMBL/GenBank/DDBJ databases">
        <authorList>
            <person name="Chen Y."/>
            <person name="Shah S."/>
            <person name="Dougan E. K."/>
            <person name="Thang M."/>
            <person name="Chan C."/>
        </authorList>
    </citation>
    <scope>NUCLEOTIDE SEQUENCE</scope>
</reference>
<name>A0AA36J6I1_9DINO</name>
<protein>
    <submittedName>
        <fullName evidence="1">Uncharacterized protein</fullName>
    </submittedName>
</protein>
<keyword evidence="2" id="KW-1185">Reference proteome</keyword>
<dbReference type="Proteomes" id="UP001178507">
    <property type="component" value="Unassembled WGS sequence"/>
</dbReference>